<dbReference type="AlphaFoldDB" id="A0AAN7S361"/>
<accession>A0AAN7S361</accession>
<evidence type="ECO:0000313" key="1">
    <source>
        <dbReference type="EMBL" id="KAK4826700.1"/>
    </source>
</evidence>
<feature type="non-terminal residue" evidence="1">
    <location>
        <position position="130"/>
    </location>
</feature>
<evidence type="ECO:0000313" key="2">
    <source>
        <dbReference type="Proteomes" id="UP001333110"/>
    </source>
</evidence>
<gene>
    <name evidence="1" type="ORF">QYF61_010709</name>
</gene>
<organism evidence="1 2">
    <name type="scientific">Mycteria americana</name>
    <name type="common">Wood stork</name>
    <dbReference type="NCBI Taxonomy" id="33587"/>
    <lineage>
        <taxon>Eukaryota</taxon>
        <taxon>Metazoa</taxon>
        <taxon>Chordata</taxon>
        <taxon>Craniata</taxon>
        <taxon>Vertebrata</taxon>
        <taxon>Euteleostomi</taxon>
        <taxon>Archelosauria</taxon>
        <taxon>Archosauria</taxon>
        <taxon>Dinosauria</taxon>
        <taxon>Saurischia</taxon>
        <taxon>Theropoda</taxon>
        <taxon>Coelurosauria</taxon>
        <taxon>Aves</taxon>
        <taxon>Neognathae</taxon>
        <taxon>Neoaves</taxon>
        <taxon>Aequornithes</taxon>
        <taxon>Ciconiiformes</taxon>
        <taxon>Ciconiidae</taxon>
        <taxon>Mycteria</taxon>
    </lineage>
</organism>
<keyword evidence="2" id="KW-1185">Reference proteome</keyword>
<dbReference type="EMBL" id="JAUNZN010000002">
    <property type="protein sequence ID" value="KAK4826700.1"/>
    <property type="molecule type" value="Genomic_DNA"/>
</dbReference>
<proteinExistence type="predicted"/>
<name>A0AAN7S361_MYCAM</name>
<comment type="caution">
    <text evidence="1">The sequence shown here is derived from an EMBL/GenBank/DDBJ whole genome shotgun (WGS) entry which is preliminary data.</text>
</comment>
<protein>
    <submittedName>
        <fullName evidence="1">Uncharacterized protein</fullName>
    </submittedName>
</protein>
<sequence>MWCLGTWFSGGLGSARLTVGLDYLKAPIYSRLTCYQLDYSGPRILCIPDSKTLRVDLESPVVLSARGSRCSGASPCSQCSLDQSMANGRPVFPPLGQSIPGVLDALPSHYSDELAHDTGALRTNFRHMGR</sequence>
<reference evidence="1 2" key="1">
    <citation type="journal article" date="2023" name="J. Hered.">
        <title>Chromosome-level genome of the wood stork (Mycteria americana) provides insight into avian chromosome evolution.</title>
        <authorList>
            <person name="Flamio R. Jr."/>
            <person name="Ramstad K.M."/>
        </authorList>
    </citation>
    <scope>NUCLEOTIDE SEQUENCE [LARGE SCALE GENOMIC DNA]</scope>
    <source>
        <strain evidence="1">JAX WOST 10</strain>
    </source>
</reference>
<dbReference type="Proteomes" id="UP001333110">
    <property type="component" value="Unassembled WGS sequence"/>
</dbReference>